<feature type="domain" description="DYW" evidence="13">
    <location>
        <begin position="993"/>
        <end position="1074"/>
    </location>
</feature>
<keyword evidence="7" id="KW-0677">Repeat</keyword>
<feature type="repeat" description="PPR" evidence="12">
    <location>
        <begin position="642"/>
        <end position="672"/>
    </location>
</feature>
<evidence type="ECO:0000256" key="1">
    <source>
        <dbReference type="ARBA" id="ARBA00001971"/>
    </source>
</evidence>
<feature type="repeat" description="PPR" evidence="12">
    <location>
        <begin position="812"/>
        <end position="847"/>
    </location>
</feature>
<reference evidence="15" key="1">
    <citation type="journal article" date="2019" name="Curr. Biol.">
        <title>Genome Sequence of Striga asiatica Provides Insight into the Evolution of Plant Parasitism.</title>
        <authorList>
            <person name="Yoshida S."/>
            <person name="Kim S."/>
            <person name="Wafula E.K."/>
            <person name="Tanskanen J."/>
            <person name="Kim Y.M."/>
            <person name="Honaas L."/>
            <person name="Yang Z."/>
            <person name="Spallek T."/>
            <person name="Conn C.E."/>
            <person name="Ichihashi Y."/>
            <person name="Cheong K."/>
            <person name="Cui S."/>
            <person name="Der J.P."/>
            <person name="Gundlach H."/>
            <person name="Jiao Y."/>
            <person name="Hori C."/>
            <person name="Ishida J.K."/>
            <person name="Kasahara H."/>
            <person name="Kiba T."/>
            <person name="Kim M.S."/>
            <person name="Koo N."/>
            <person name="Laohavisit A."/>
            <person name="Lee Y.H."/>
            <person name="Lumba S."/>
            <person name="McCourt P."/>
            <person name="Mortimer J.C."/>
            <person name="Mutuku J.M."/>
            <person name="Nomura T."/>
            <person name="Sasaki-Sekimoto Y."/>
            <person name="Seto Y."/>
            <person name="Wang Y."/>
            <person name="Wakatake T."/>
            <person name="Sakakibara H."/>
            <person name="Demura T."/>
            <person name="Yamaguchi S."/>
            <person name="Yoneyama K."/>
            <person name="Manabe R.I."/>
            <person name="Nelson D.C."/>
            <person name="Schulman A.H."/>
            <person name="Timko M.P."/>
            <person name="dePamphilis C.W."/>
            <person name="Choi D."/>
            <person name="Shirasu K."/>
        </authorList>
    </citation>
    <scope>NUCLEOTIDE SEQUENCE [LARGE SCALE GENOMIC DNA]</scope>
    <source>
        <strain evidence="15">cv. UVA1</strain>
    </source>
</reference>
<dbReference type="Gene3D" id="1.10.630.10">
    <property type="entry name" value="Cytochrome P450"/>
    <property type="match status" value="1"/>
</dbReference>
<dbReference type="GO" id="GO:0016020">
    <property type="term" value="C:membrane"/>
    <property type="evidence" value="ECO:0007669"/>
    <property type="project" value="UniProtKB-SubCell"/>
</dbReference>
<evidence type="ECO:0000256" key="10">
    <source>
        <dbReference type="ARBA" id="ARBA00023033"/>
    </source>
</evidence>
<evidence type="ECO:0000256" key="11">
    <source>
        <dbReference type="PIRSR" id="PIRSR602401-1"/>
    </source>
</evidence>
<dbReference type="Pfam" id="PF20431">
    <property type="entry name" value="E_motif"/>
    <property type="match status" value="1"/>
</dbReference>
<dbReference type="InterPro" id="IPR046960">
    <property type="entry name" value="PPR_At4g14850-like_plant"/>
</dbReference>
<evidence type="ECO:0000256" key="12">
    <source>
        <dbReference type="PROSITE-ProRule" id="PRU00708"/>
    </source>
</evidence>
<sequence length="1110" mass="123681">MDIQLFFLTILLLTIPSLLLLLLNNLTKTSPPLPLGPRGLPILGFLPFLRPDNMHLHLTQLSRAHGPIFSFRLATKLYVVITSPDLLMQAVRHHDAVLANHQATAVALAASGGLDMVMAPYGPHWRALRKEGGGQAGRQGCSGPNGPGHRRRRLIFSTELNVILALLWGGGTDDDETTARRTAEFREKVGRFEELLGKLNVSDIFPFLARLRDSGGLGSGVEKRGKKDFVQILLELKEDDGRQTMDITQIKAMLLDIVLGGTHTSATIIEWVMAELLKNPHALQNAQQELSDIVGPDNIVEESHMSKLKYLDAVVKETFRLHPPLPLLLIRVPSQPLVLGGYTIPKDSNVILNAWPNYRDPLVWESPNEFRPERFIGGKWDYAGNNFHYLLFGSGRRMCPGLPLAERMVMYLVATLLHSFDWKVPEGTEVDMTEKFGVVMKKSRALFAVPYPRSSASSMHDYCTSTCMLTSSAKASILHHIKQCSKFQLPLQGKKAHAHVIKSGLDLHGPLYPNTLINMYAKCGHLKDALHVFDRMPHRDLASWASIFTAHNQANLPTRTLLLFSRMISGGGPDPDHFVFASLVRACSGSTALGPGLQLHARFLVSPYSNDDVVKSALVDFYAKCGLPGEANKVFSSIVSKNVVSWTSLMYGYARIGRKSEAFEVLHKMPCKNLHSWTALISGFVQGGHSIEAFKIFNEMRREGVGGNHEPFIFSSLIVGSASLAMLALGKQVHRLVICLGYESNAYLNNALIDMYAKCSDILSAEKIFKNMKLTRDIISWTSIIVGFAQHGRADEALSFYDEMIITGLKPNEVTFTGLIYACSHAGLVERGLQLFNSMVDDFGIKPSLQHYTCLVDLYSRSGHLEKAEHVLNSMPFEPDEAVWATLLSACAQKGKTETGVRIANHLLQVGPEDPSTCILMSNVYARAAMWERVSAVRKLMANLELRKEPGYSCVDLGKENEVFYAGESLHADVKDEIFECLKELDEEMRRRGYLPDTSFVLHDMEQQEKERQLFWHSERLAVAYGLLKSSPGSCIRVIKNLRVCGDCHTVLKFISSIVGREIVVRDANSFYCLECDRRRFPKRQSSGIPQGTMTNLVQILCQYPYGSSK</sequence>
<dbReference type="GO" id="GO:0005506">
    <property type="term" value="F:iron ion binding"/>
    <property type="evidence" value="ECO:0007669"/>
    <property type="project" value="InterPro"/>
</dbReference>
<dbReference type="NCBIfam" id="TIGR00756">
    <property type="entry name" value="PPR"/>
    <property type="match status" value="6"/>
</dbReference>
<name>A0A5A7PC66_STRAF</name>
<evidence type="ECO:0000256" key="8">
    <source>
        <dbReference type="ARBA" id="ARBA00023002"/>
    </source>
</evidence>
<dbReference type="GO" id="GO:0016705">
    <property type="term" value="F:oxidoreductase activity, acting on paired donors, with incorporation or reduction of molecular oxygen"/>
    <property type="evidence" value="ECO:0007669"/>
    <property type="project" value="InterPro"/>
</dbReference>
<dbReference type="InterPro" id="IPR002885">
    <property type="entry name" value="PPR_rpt"/>
</dbReference>
<dbReference type="Proteomes" id="UP000325081">
    <property type="component" value="Unassembled WGS sequence"/>
</dbReference>
<dbReference type="GO" id="GO:0003723">
    <property type="term" value="F:RNA binding"/>
    <property type="evidence" value="ECO:0007669"/>
    <property type="project" value="InterPro"/>
</dbReference>
<dbReference type="GO" id="GO:0004497">
    <property type="term" value="F:monooxygenase activity"/>
    <property type="evidence" value="ECO:0007669"/>
    <property type="project" value="UniProtKB-KW"/>
</dbReference>
<comment type="similarity">
    <text evidence="3">Belongs to the PPR family. PCMP-H subfamily.</text>
</comment>
<dbReference type="PROSITE" id="PS00086">
    <property type="entry name" value="CYTOCHROME_P450"/>
    <property type="match status" value="1"/>
</dbReference>
<keyword evidence="8" id="KW-0560">Oxidoreductase</keyword>
<dbReference type="PANTHER" id="PTHR47926:SF495">
    <property type="entry name" value="DYW DOMAIN-CONTAINING PROTEIN"/>
    <property type="match status" value="1"/>
</dbReference>
<feature type="repeat" description="PPR" evidence="12">
    <location>
        <begin position="673"/>
        <end position="707"/>
    </location>
</feature>
<dbReference type="InterPro" id="IPR036396">
    <property type="entry name" value="Cyt_P450_sf"/>
</dbReference>
<dbReference type="InterPro" id="IPR046848">
    <property type="entry name" value="E_motif"/>
</dbReference>
<dbReference type="Gene3D" id="1.25.40.10">
    <property type="entry name" value="Tetratricopeptide repeat domain"/>
    <property type="match status" value="4"/>
</dbReference>
<keyword evidence="6 11" id="KW-0479">Metal-binding</keyword>
<dbReference type="Pfam" id="PF13041">
    <property type="entry name" value="PPR_2"/>
    <property type="match status" value="1"/>
</dbReference>
<evidence type="ECO:0000256" key="5">
    <source>
        <dbReference type="ARBA" id="ARBA00022617"/>
    </source>
</evidence>
<evidence type="ECO:0000313" key="14">
    <source>
        <dbReference type="EMBL" id="GER30523.1"/>
    </source>
</evidence>
<comment type="subcellular location">
    <subcellularLocation>
        <location evidence="2">Membrane</location>
        <topology evidence="2">Single-pass membrane protein</topology>
    </subcellularLocation>
</comment>
<dbReference type="GO" id="GO:0009451">
    <property type="term" value="P:RNA modification"/>
    <property type="evidence" value="ECO:0007669"/>
    <property type="project" value="InterPro"/>
</dbReference>
<feature type="repeat" description="PPR" evidence="12">
    <location>
        <begin position="777"/>
        <end position="811"/>
    </location>
</feature>
<accession>A0A5A7PC66</accession>
<dbReference type="EMBL" id="BKCP01004361">
    <property type="protein sequence ID" value="GER30523.1"/>
    <property type="molecule type" value="Genomic_DNA"/>
</dbReference>
<dbReference type="InterPro" id="IPR001128">
    <property type="entry name" value="Cyt_P450"/>
</dbReference>
<dbReference type="PRINTS" id="PR00463">
    <property type="entry name" value="EP450I"/>
</dbReference>
<keyword evidence="5 11" id="KW-0349">Heme</keyword>
<dbReference type="FunFam" id="1.25.40.10:FF:000090">
    <property type="entry name" value="Pentatricopeptide repeat-containing protein, chloroplastic"/>
    <property type="match status" value="1"/>
</dbReference>
<dbReference type="OrthoDB" id="1854885at2759"/>
<evidence type="ECO:0000256" key="7">
    <source>
        <dbReference type="ARBA" id="ARBA00022737"/>
    </source>
</evidence>
<keyword evidence="9 11" id="KW-0408">Iron</keyword>
<dbReference type="Pfam" id="PF00067">
    <property type="entry name" value="p450"/>
    <property type="match status" value="2"/>
</dbReference>
<dbReference type="InterPro" id="IPR011990">
    <property type="entry name" value="TPR-like_helical_dom_sf"/>
</dbReference>
<dbReference type="FunFam" id="1.10.630.10:FF:000126">
    <property type="entry name" value="Predicted protein"/>
    <property type="match status" value="1"/>
</dbReference>
<dbReference type="PANTHER" id="PTHR47926">
    <property type="entry name" value="PENTATRICOPEPTIDE REPEAT-CONTAINING PROTEIN"/>
    <property type="match status" value="1"/>
</dbReference>
<evidence type="ECO:0000256" key="4">
    <source>
        <dbReference type="ARBA" id="ARBA00010617"/>
    </source>
</evidence>
<comment type="similarity">
    <text evidence="4">Belongs to the cytochrome P450 family.</text>
</comment>
<evidence type="ECO:0000313" key="15">
    <source>
        <dbReference type="Proteomes" id="UP000325081"/>
    </source>
</evidence>
<dbReference type="PROSITE" id="PS51375">
    <property type="entry name" value="PPR"/>
    <property type="match status" value="5"/>
</dbReference>
<dbReference type="PRINTS" id="PR00385">
    <property type="entry name" value="P450"/>
</dbReference>
<dbReference type="AlphaFoldDB" id="A0A5A7PC66"/>
<comment type="caution">
    <text evidence="14">The sequence shown here is derived from an EMBL/GenBank/DDBJ whole genome shotgun (WGS) entry which is preliminary data.</text>
</comment>
<dbReference type="InterPro" id="IPR032867">
    <property type="entry name" value="DYW_dom"/>
</dbReference>
<evidence type="ECO:0000259" key="13">
    <source>
        <dbReference type="Pfam" id="PF14432"/>
    </source>
</evidence>
<keyword evidence="15" id="KW-1185">Reference proteome</keyword>
<evidence type="ECO:0000256" key="9">
    <source>
        <dbReference type="ARBA" id="ARBA00023004"/>
    </source>
</evidence>
<evidence type="ECO:0000256" key="6">
    <source>
        <dbReference type="ARBA" id="ARBA00022723"/>
    </source>
</evidence>
<evidence type="ECO:0000256" key="3">
    <source>
        <dbReference type="ARBA" id="ARBA00006643"/>
    </source>
</evidence>
<protein>
    <submittedName>
        <fullName evidence="14">Pentatricopeptide repeat-containing family protein</fullName>
    </submittedName>
</protein>
<proteinExistence type="inferred from homology"/>
<organism evidence="14 15">
    <name type="scientific">Striga asiatica</name>
    <name type="common">Asiatic witchweed</name>
    <name type="synonym">Buchnera asiatica</name>
    <dbReference type="NCBI Taxonomy" id="4170"/>
    <lineage>
        <taxon>Eukaryota</taxon>
        <taxon>Viridiplantae</taxon>
        <taxon>Streptophyta</taxon>
        <taxon>Embryophyta</taxon>
        <taxon>Tracheophyta</taxon>
        <taxon>Spermatophyta</taxon>
        <taxon>Magnoliopsida</taxon>
        <taxon>eudicotyledons</taxon>
        <taxon>Gunneridae</taxon>
        <taxon>Pentapetalae</taxon>
        <taxon>asterids</taxon>
        <taxon>lamiids</taxon>
        <taxon>Lamiales</taxon>
        <taxon>Orobanchaceae</taxon>
        <taxon>Buchnereae</taxon>
        <taxon>Striga</taxon>
    </lineage>
</organism>
<gene>
    <name evidence="14" type="ORF">STAS_06459</name>
</gene>
<evidence type="ECO:0000256" key="2">
    <source>
        <dbReference type="ARBA" id="ARBA00004167"/>
    </source>
</evidence>
<feature type="repeat" description="PPR" evidence="12">
    <location>
        <begin position="509"/>
        <end position="543"/>
    </location>
</feature>
<dbReference type="InterPro" id="IPR017972">
    <property type="entry name" value="Cyt_P450_CS"/>
</dbReference>
<dbReference type="InterPro" id="IPR002401">
    <property type="entry name" value="Cyt_P450_E_grp-I"/>
</dbReference>
<dbReference type="GO" id="GO:0008270">
    <property type="term" value="F:zinc ion binding"/>
    <property type="evidence" value="ECO:0007669"/>
    <property type="project" value="InterPro"/>
</dbReference>
<dbReference type="GO" id="GO:0020037">
    <property type="term" value="F:heme binding"/>
    <property type="evidence" value="ECO:0007669"/>
    <property type="project" value="InterPro"/>
</dbReference>
<feature type="binding site" description="axial binding residue" evidence="11">
    <location>
        <position position="399"/>
    </location>
    <ligand>
        <name>heme</name>
        <dbReference type="ChEBI" id="CHEBI:30413"/>
    </ligand>
    <ligandPart>
        <name>Fe</name>
        <dbReference type="ChEBI" id="CHEBI:18248"/>
    </ligandPart>
</feature>
<comment type="cofactor">
    <cofactor evidence="1 11">
        <name>heme</name>
        <dbReference type="ChEBI" id="CHEBI:30413"/>
    </cofactor>
</comment>
<dbReference type="Pfam" id="PF01535">
    <property type="entry name" value="PPR"/>
    <property type="match status" value="6"/>
</dbReference>
<keyword evidence="10" id="KW-0503">Monooxygenase</keyword>
<dbReference type="Pfam" id="PF14432">
    <property type="entry name" value="DYW_deaminase"/>
    <property type="match status" value="1"/>
</dbReference>
<dbReference type="SUPFAM" id="SSF48264">
    <property type="entry name" value="Cytochrome P450"/>
    <property type="match status" value="1"/>
</dbReference>